<dbReference type="EMBL" id="CM026422">
    <property type="protein sequence ID" value="KAG0588454.1"/>
    <property type="molecule type" value="Genomic_DNA"/>
</dbReference>
<accession>A0A8T0IXI3</accession>
<evidence type="ECO:0000313" key="2">
    <source>
        <dbReference type="Proteomes" id="UP000822688"/>
    </source>
</evidence>
<sequence>MSWEDFELSGELGAAIFLDGIVEGMSEVAI</sequence>
<proteinExistence type="predicted"/>
<keyword evidence="2" id="KW-1185">Reference proteome</keyword>
<organism evidence="1 2">
    <name type="scientific">Ceratodon purpureus</name>
    <name type="common">Fire moss</name>
    <name type="synonym">Dicranum purpureum</name>
    <dbReference type="NCBI Taxonomy" id="3225"/>
    <lineage>
        <taxon>Eukaryota</taxon>
        <taxon>Viridiplantae</taxon>
        <taxon>Streptophyta</taxon>
        <taxon>Embryophyta</taxon>
        <taxon>Bryophyta</taxon>
        <taxon>Bryophytina</taxon>
        <taxon>Bryopsida</taxon>
        <taxon>Dicranidae</taxon>
        <taxon>Pseudoditrichales</taxon>
        <taxon>Ditrichaceae</taxon>
        <taxon>Ceratodon</taxon>
    </lineage>
</organism>
<name>A0A8T0IXI3_CERPU</name>
<protein>
    <submittedName>
        <fullName evidence="1">Uncharacterized protein</fullName>
    </submittedName>
</protein>
<comment type="caution">
    <text evidence="1">The sequence shown here is derived from an EMBL/GenBank/DDBJ whole genome shotgun (WGS) entry which is preliminary data.</text>
</comment>
<reference evidence="1" key="1">
    <citation type="submission" date="2020-06" db="EMBL/GenBank/DDBJ databases">
        <title>WGS assembly of Ceratodon purpureus strain R40.</title>
        <authorList>
            <person name="Carey S.B."/>
            <person name="Jenkins J."/>
            <person name="Shu S."/>
            <person name="Lovell J.T."/>
            <person name="Sreedasyam A."/>
            <person name="Maumus F."/>
            <person name="Tiley G.P."/>
            <person name="Fernandez-Pozo N."/>
            <person name="Barry K."/>
            <person name="Chen C."/>
            <person name="Wang M."/>
            <person name="Lipzen A."/>
            <person name="Daum C."/>
            <person name="Saski C.A."/>
            <person name="Payton A.C."/>
            <person name="Mcbreen J.C."/>
            <person name="Conrad R.E."/>
            <person name="Kollar L.M."/>
            <person name="Olsson S."/>
            <person name="Huttunen S."/>
            <person name="Landis J.B."/>
            <person name="Wickett N.J."/>
            <person name="Johnson M.G."/>
            <person name="Rensing S.A."/>
            <person name="Grimwood J."/>
            <person name="Schmutz J."/>
            <person name="Mcdaniel S.F."/>
        </authorList>
    </citation>
    <scope>NUCLEOTIDE SEQUENCE</scope>
    <source>
        <strain evidence="1">R40</strain>
    </source>
</reference>
<gene>
    <name evidence="1" type="ORF">KC19_2G244100</name>
</gene>
<evidence type="ECO:0000313" key="1">
    <source>
        <dbReference type="EMBL" id="KAG0588454.1"/>
    </source>
</evidence>
<dbReference type="AlphaFoldDB" id="A0A8T0IXI3"/>
<dbReference type="Proteomes" id="UP000822688">
    <property type="component" value="Chromosome 2"/>
</dbReference>